<dbReference type="AlphaFoldDB" id="A0A1X6Y8D6"/>
<protein>
    <submittedName>
        <fullName evidence="1">Uncharacterized protein</fullName>
    </submittedName>
</protein>
<accession>A0A1X6Y8D6</accession>
<dbReference type="Proteomes" id="UP000193061">
    <property type="component" value="Unassembled WGS sequence"/>
</dbReference>
<evidence type="ECO:0000313" key="2">
    <source>
        <dbReference type="Proteomes" id="UP000193061"/>
    </source>
</evidence>
<sequence length="36" mass="4098">MVPKPEELTNLRMEDVVLGHENALQCSKNRFIGVTK</sequence>
<gene>
    <name evidence="1" type="ORF">ROA7450_00163</name>
</gene>
<name>A0A1X6Y8D6_9RHOB</name>
<organism evidence="1 2">
    <name type="scientific">Roseovarius albus</name>
    <dbReference type="NCBI Taxonomy" id="1247867"/>
    <lineage>
        <taxon>Bacteria</taxon>
        <taxon>Pseudomonadati</taxon>
        <taxon>Pseudomonadota</taxon>
        <taxon>Alphaproteobacteria</taxon>
        <taxon>Rhodobacterales</taxon>
        <taxon>Roseobacteraceae</taxon>
        <taxon>Roseovarius</taxon>
    </lineage>
</organism>
<reference evidence="1 2" key="1">
    <citation type="submission" date="2017-03" db="EMBL/GenBank/DDBJ databases">
        <authorList>
            <person name="Afonso C.L."/>
            <person name="Miller P.J."/>
            <person name="Scott M.A."/>
            <person name="Spackman E."/>
            <person name="Goraichik I."/>
            <person name="Dimitrov K.M."/>
            <person name="Suarez D.L."/>
            <person name="Swayne D.E."/>
        </authorList>
    </citation>
    <scope>NUCLEOTIDE SEQUENCE [LARGE SCALE GENOMIC DNA]</scope>
    <source>
        <strain evidence="1 2">CECT 7450</strain>
    </source>
</reference>
<proteinExistence type="predicted"/>
<keyword evidence="2" id="KW-1185">Reference proteome</keyword>
<dbReference type="EMBL" id="FWFX01000001">
    <property type="protein sequence ID" value="SLN13073.1"/>
    <property type="molecule type" value="Genomic_DNA"/>
</dbReference>
<evidence type="ECO:0000313" key="1">
    <source>
        <dbReference type="EMBL" id="SLN13073.1"/>
    </source>
</evidence>